<reference evidence="1 2" key="1">
    <citation type="submission" date="2016-09" db="EMBL/GenBank/DDBJ databases">
        <title>Draft genome sequence for the type strain of Desulfuribacillus alkaliarsenatis AHT28, an obligately anaerobic, sulfidogenic bacterium isolated from Russian soda lake sediments.</title>
        <authorList>
            <person name="Abin C.A."/>
            <person name="Hollibaugh J.T."/>
        </authorList>
    </citation>
    <scope>NUCLEOTIDE SEQUENCE [LARGE SCALE GENOMIC DNA]</scope>
    <source>
        <strain evidence="1 2">AHT28</strain>
    </source>
</reference>
<accession>A0A1E5G3F5</accession>
<dbReference type="SUPFAM" id="SSF50630">
    <property type="entry name" value="Acid proteases"/>
    <property type="match status" value="1"/>
</dbReference>
<keyword evidence="2" id="KW-1185">Reference proteome</keyword>
<dbReference type="GO" id="GO:0004190">
    <property type="term" value="F:aspartic-type endopeptidase activity"/>
    <property type="evidence" value="ECO:0007669"/>
    <property type="project" value="InterPro"/>
</dbReference>
<dbReference type="PROSITE" id="PS00141">
    <property type="entry name" value="ASP_PROTEASE"/>
    <property type="match status" value="1"/>
</dbReference>
<gene>
    <name evidence="1" type="ORF">BHF68_14540</name>
</gene>
<proteinExistence type="predicted"/>
<evidence type="ECO:0008006" key="3">
    <source>
        <dbReference type="Google" id="ProtNLM"/>
    </source>
</evidence>
<dbReference type="InterPro" id="IPR001969">
    <property type="entry name" value="Aspartic_peptidase_AS"/>
</dbReference>
<dbReference type="AlphaFoldDB" id="A0A1E5G3F5"/>
<comment type="caution">
    <text evidence="1">The sequence shown here is derived from an EMBL/GenBank/DDBJ whole genome shotgun (WGS) entry which is preliminary data.</text>
</comment>
<dbReference type="Proteomes" id="UP000094296">
    <property type="component" value="Unassembled WGS sequence"/>
</dbReference>
<dbReference type="RefSeq" id="WP_069642666.1">
    <property type="nucleotide sequence ID" value="NZ_MIJE01000008.1"/>
</dbReference>
<dbReference type="Gene3D" id="2.40.70.10">
    <property type="entry name" value="Acid Proteases"/>
    <property type="match status" value="1"/>
</dbReference>
<protein>
    <recommendedName>
        <fullName evidence="3">Peptidase A2 domain-containing protein</fullName>
    </recommendedName>
</protein>
<sequence length="126" mass="14224">MKIRLENGLPIVSLRIEYRDKKIELDNVLIDTGSSNTIIDADLAGDVGIEIDPIKGKAKRMYGVGGESELCYEQPVSRLKIDSKILEEFRLQLGITRETYGFDAILGSDYFISQKSIIDYKTYSIK</sequence>
<dbReference type="OrthoDB" id="2735601at2"/>
<organism evidence="1 2">
    <name type="scientific">Desulfuribacillus alkaliarsenatis</name>
    <dbReference type="NCBI Taxonomy" id="766136"/>
    <lineage>
        <taxon>Bacteria</taxon>
        <taxon>Bacillati</taxon>
        <taxon>Bacillota</taxon>
        <taxon>Desulfuribacillia</taxon>
        <taxon>Desulfuribacillales</taxon>
        <taxon>Desulfuribacillaceae</taxon>
        <taxon>Desulfuribacillus</taxon>
    </lineage>
</organism>
<dbReference type="GO" id="GO:0006508">
    <property type="term" value="P:proteolysis"/>
    <property type="evidence" value="ECO:0007669"/>
    <property type="project" value="InterPro"/>
</dbReference>
<evidence type="ECO:0000313" key="1">
    <source>
        <dbReference type="EMBL" id="OEF97611.1"/>
    </source>
</evidence>
<dbReference type="Pfam" id="PF13650">
    <property type="entry name" value="Asp_protease_2"/>
    <property type="match status" value="1"/>
</dbReference>
<dbReference type="EMBL" id="MIJE01000008">
    <property type="protein sequence ID" value="OEF97611.1"/>
    <property type="molecule type" value="Genomic_DNA"/>
</dbReference>
<evidence type="ECO:0000313" key="2">
    <source>
        <dbReference type="Proteomes" id="UP000094296"/>
    </source>
</evidence>
<dbReference type="InterPro" id="IPR021109">
    <property type="entry name" value="Peptidase_aspartic_dom_sf"/>
</dbReference>
<dbReference type="STRING" id="766136.BHF68_14540"/>
<name>A0A1E5G3F5_9FIRM</name>